<keyword evidence="2 4" id="KW-0547">Nucleotide-binding</keyword>
<feature type="binding site" evidence="4">
    <location>
        <begin position="134"/>
        <end position="142"/>
    </location>
    <ligand>
        <name>ATP</name>
        <dbReference type="ChEBI" id="CHEBI:30616"/>
    </ligand>
</feature>
<dbReference type="AlphaFoldDB" id="A0A2C6MDB3"/>
<evidence type="ECO:0000256" key="2">
    <source>
        <dbReference type="ARBA" id="ARBA00022741"/>
    </source>
</evidence>
<dbReference type="RefSeq" id="WP_099083623.1">
    <property type="nucleotide sequence ID" value="NZ_AWQQ01000088.1"/>
</dbReference>
<keyword evidence="7" id="KW-1185">Reference proteome</keyword>
<protein>
    <recommendedName>
        <fullName evidence="5">5-formyltetrahydrofolate cyclo-ligase</fullName>
        <ecNumber evidence="5">6.3.3.2</ecNumber>
    </recommendedName>
</protein>
<dbReference type="Gene3D" id="3.40.50.10420">
    <property type="entry name" value="NagB/RpiA/CoA transferase-like"/>
    <property type="match status" value="1"/>
</dbReference>
<dbReference type="SUPFAM" id="SSF100950">
    <property type="entry name" value="NagB/RpiA/CoA transferase-like"/>
    <property type="match status" value="1"/>
</dbReference>
<dbReference type="InterPro" id="IPR024185">
    <property type="entry name" value="FTHF_cligase-like_sf"/>
</dbReference>
<proteinExistence type="inferred from homology"/>
<dbReference type="GO" id="GO:0030272">
    <property type="term" value="F:5-formyltetrahydrofolate cyclo-ligase activity"/>
    <property type="evidence" value="ECO:0007669"/>
    <property type="project" value="UniProtKB-EC"/>
</dbReference>
<evidence type="ECO:0000256" key="1">
    <source>
        <dbReference type="ARBA" id="ARBA00010638"/>
    </source>
</evidence>
<name>A0A2C6MDB3_9FIRM</name>
<feature type="binding site" evidence="4">
    <location>
        <begin position="3"/>
        <end position="7"/>
    </location>
    <ligand>
        <name>ATP</name>
        <dbReference type="ChEBI" id="CHEBI:30616"/>
    </ligand>
</feature>
<evidence type="ECO:0000256" key="4">
    <source>
        <dbReference type="PIRSR" id="PIRSR006806-1"/>
    </source>
</evidence>
<comment type="catalytic activity">
    <reaction evidence="5">
        <text>(6S)-5-formyl-5,6,7,8-tetrahydrofolate + ATP = (6R)-5,10-methenyltetrahydrofolate + ADP + phosphate</text>
        <dbReference type="Rhea" id="RHEA:10488"/>
        <dbReference type="ChEBI" id="CHEBI:30616"/>
        <dbReference type="ChEBI" id="CHEBI:43474"/>
        <dbReference type="ChEBI" id="CHEBI:57455"/>
        <dbReference type="ChEBI" id="CHEBI:57457"/>
        <dbReference type="ChEBI" id="CHEBI:456216"/>
        <dbReference type="EC" id="6.3.3.2"/>
    </reaction>
</comment>
<dbReference type="NCBIfam" id="TIGR02727">
    <property type="entry name" value="MTHFS_bact"/>
    <property type="match status" value="1"/>
</dbReference>
<dbReference type="Proteomes" id="UP000222564">
    <property type="component" value="Unassembled WGS sequence"/>
</dbReference>
<evidence type="ECO:0000313" key="6">
    <source>
        <dbReference type="EMBL" id="PHJ37582.1"/>
    </source>
</evidence>
<keyword evidence="6" id="KW-0436">Ligase</keyword>
<feature type="binding site" evidence="4">
    <location>
        <position position="54"/>
    </location>
    <ligand>
        <name>substrate</name>
    </ligand>
</feature>
<feature type="binding site" evidence="4">
    <location>
        <position position="49"/>
    </location>
    <ligand>
        <name>substrate</name>
    </ligand>
</feature>
<dbReference type="Pfam" id="PF01812">
    <property type="entry name" value="5-FTHF_cyc-lig"/>
    <property type="match status" value="1"/>
</dbReference>
<dbReference type="PANTHER" id="PTHR23407">
    <property type="entry name" value="ATPASE INHIBITOR/5-FORMYLTETRAHYDROFOLATE CYCLO-LIGASE"/>
    <property type="match status" value="1"/>
</dbReference>
<dbReference type="PIRSF" id="PIRSF006806">
    <property type="entry name" value="FTHF_cligase"/>
    <property type="match status" value="1"/>
</dbReference>
<dbReference type="GO" id="GO:0009396">
    <property type="term" value="P:folic acid-containing compound biosynthetic process"/>
    <property type="evidence" value="ECO:0007669"/>
    <property type="project" value="TreeGrafter"/>
</dbReference>
<dbReference type="EMBL" id="AWQQ01000088">
    <property type="protein sequence ID" value="PHJ37582.1"/>
    <property type="molecule type" value="Genomic_DNA"/>
</dbReference>
<evidence type="ECO:0000256" key="5">
    <source>
        <dbReference type="RuleBase" id="RU361279"/>
    </source>
</evidence>
<accession>A0A2C6MDB3</accession>
<dbReference type="InterPro" id="IPR037171">
    <property type="entry name" value="NagB/RpiA_transferase-like"/>
</dbReference>
<dbReference type="GO" id="GO:0035999">
    <property type="term" value="P:tetrahydrofolate interconversion"/>
    <property type="evidence" value="ECO:0007669"/>
    <property type="project" value="TreeGrafter"/>
</dbReference>
<dbReference type="InterPro" id="IPR002698">
    <property type="entry name" value="FTHF_cligase"/>
</dbReference>
<reference evidence="6 7" key="1">
    <citation type="submission" date="2013-09" db="EMBL/GenBank/DDBJ databases">
        <title>Biodegradation of hydrocarbons in the deep terrestrial subsurface : characterization of a microbial consortium composed of two Desulfotomaculum species originating from a deep geological formation.</title>
        <authorList>
            <person name="Aullo T."/>
            <person name="Berlendis S."/>
            <person name="Lascourreges J.-F."/>
            <person name="Dessort D."/>
            <person name="Saint-Laurent S."/>
            <person name="Schraauwers B."/>
            <person name="Mas J."/>
            <person name="Magot M."/>
            <person name="Ranchou-Peyruse A."/>
        </authorList>
    </citation>
    <scope>NUCLEOTIDE SEQUENCE [LARGE SCALE GENOMIC DNA]</scope>
    <source>
        <strain evidence="6 7">Bs107</strain>
    </source>
</reference>
<keyword evidence="5" id="KW-0479">Metal-binding</keyword>
<gene>
    <name evidence="6" type="ORF">P378_15150</name>
</gene>
<dbReference type="PANTHER" id="PTHR23407:SF1">
    <property type="entry name" value="5-FORMYLTETRAHYDROFOLATE CYCLO-LIGASE"/>
    <property type="match status" value="1"/>
</dbReference>
<dbReference type="GO" id="GO:0005524">
    <property type="term" value="F:ATP binding"/>
    <property type="evidence" value="ECO:0007669"/>
    <property type="project" value="UniProtKB-KW"/>
</dbReference>
<comment type="similarity">
    <text evidence="1 5">Belongs to the 5-formyltetrahydrofolate cyclo-ligase family.</text>
</comment>
<evidence type="ECO:0000313" key="7">
    <source>
        <dbReference type="Proteomes" id="UP000222564"/>
    </source>
</evidence>
<keyword evidence="3 4" id="KW-0067">ATP-binding</keyword>
<keyword evidence="5" id="KW-0460">Magnesium</keyword>
<comment type="caution">
    <text evidence="6">The sequence shown here is derived from an EMBL/GenBank/DDBJ whole genome shotgun (WGS) entry which is preliminary data.</text>
</comment>
<sequence length="192" mass="21683">MDKKAIRKQLLAARTSLGEQEVRAKSKHIIEQLLNLEPYQKASTIMTYLDFRNEVATDQLVRHALYSGKRLTVPVVNQRDKSIMPSLLENYPDDLTAGSYGILEPGPGKIRPVAAEELDLLVVPGVAFDPWGNRLGYGGGYYDRFICRLRPDAATVALAYELQVVPDLFPYMGPYDQPVQIIITEKRLFKCR</sequence>
<dbReference type="EC" id="6.3.3.2" evidence="5"/>
<dbReference type="OrthoDB" id="9801938at2"/>
<evidence type="ECO:0000256" key="3">
    <source>
        <dbReference type="ARBA" id="ARBA00022840"/>
    </source>
</evidence>
<comment type="cofactor">
    <cofactor evidence="5">
        <name>Mg(2+)</name>
        <dbReference type="ChEBI" id="CHEBI:18420"/>
    </cofactor>
</comment>
<dbReference type="GO" id="GO:0046872">
    <property type="term" value="F:metal ion binding"/>
    <property type="evidence" value="ECO:0007669"/>
    <property type="project" value="UniProtKB-KW"/>
</dbReference>
<organism evidence="6 7">
    <name type="scientific">Desulforamulus profundi</name>
    <dbReference type="NCBI Taxonomy" id="1383067"/>
    <lineage>
        <taxon>Bacteria</taxon>
        <taxon>Bacillati</taxon>
        <taxon>Bacillota</taxon>
        <taxon>Clostridia</taxon>
        <taxon>Eubacteriales</taxon>
        <taxon>Peptococcaceae</taxon>
        <taxon>Desulforamulus</taxon>
    </lineage>
</organism>